<evidence type="ECO:0000313" key="1">
    <source>
        <dbReference type="EMBL" id="SMF11603.1"/>
    </source>
</evidence>
<organism evidence="1 2">
    <name type="scientific">Pseudobacteriovorax antillogorgiicola</name>
    <dbReference type="NCBI Taxonomy" id="1513793"/>
    <lineage>
        <taxon>Bacteria</taxon>
        <taxon>Pseudomonadati</taxon>
        <taxon>Bdellovibrionota</taxon>
        <taxon>Oligoflexia</taxon>
        <taxon>Oligoflexales</taxon>
        <taxon>Pseudobacteriovoracaceae</taxon>
        <taxon>Pseudobacteriovorax</taxon>
    </lineage>
</organism>
<evidence type="ECO:0008006" key="3">
    <source>
        <dbReference type="Google" id="ProtNLM"/>
    </source>
</evidence>
<evidence type="ECO:0000313" key="2">
    <source>
        <dbReference type="Proteomes" id="UP000192907"/>
    </source>
</evidence>
<dbReference type="RefSeq" id="WP_132317493.1">
    <property type="nucleotide sequence ID" value="NZ_FWZT01000005.1"/>
</dbReference>
<proteinExistence type="predicted"/>
<dbReference type="EMBL" id="FWZT01000005">
    <property type="protein sequence ID" value="SMF11603.1"/>
    <property type="molecule type" value="Genomic_DNA"/>
</dbReference>
<gene>
    <name evidence="1" type="ORF">SAMN06296036_105102</name>
</gene>
<accession>A0A1Y6BHL2</accession>
<sequence>MKKTVLAVTTFFSITAYSQDKSQNTIWPDGVNAAAYTDISVDRGTVLDRELSSLRLLAGFQLVRLWEAASISVGFGKVGFYDAVHDWDDGDEKFQFNYQGPTLGVELFPNFPINAEIVHFINPRGKGVEKISSELTSGLEEQGDYRMRYNFKIQDTTLYMGVRLWDQLRLMVGLGNRSIDWTYKVTRHDEDATVSGIERPTSGSETSQYILVGIRGTQLMN</sequence>
<reference evidence="2" key="1">
    <citation type="submission" date="2017-04" db="EMBL/GenBank/DDBJ databases">
        <authorList>
            <person name="Varghese N."/>
            <person name="Submissions S."/>
        </authorList>
    </citation>
    <scope>NUCLEOTIDE SEQUENCE [LARGE SCALE GENOMIC DNA]</scope>
    <source>
        <strain evidence="2">RKEM611</strain>
    </source>
</reference>
<dbReference type="Proteomes" id="UP000192907">
    <property type="component" value="Unassembled WGS sequence"/>
</dbReference>
<name>A0A1Y6BHL2_9BACT</name>
<protein>
    <recommendedName>
        <fullName evidence="3">Outer membrane protein beta-barrel domain-containing protein</fullName>
    </recommendedName>
</protein>
<keyword evidence="2" id="KW-1185">Reference proteome</keyword>
<dbReference type="AlphaFoldDB" id="A0A1Y6BHL2"/>